<evidence type="ECO:0000256" key="15">
    <source>
        <dbReference type="ARBA" id="ARBA00023163"/>
    </source>
</evidence>
<evidence type="ECO:0000256" key="3">
    <source>
        <dbReference type="ARBA" id="ARBA00004123"/>
    </source>
</evidence>
<dbReference type="GO" id="GO:0004535">
    <property type="term" value="F:poly(A)-specific ribonuclease activity"/>
    <property type="evidence" value="ECO:0007669"/>
    <property type="project" value="UniProtKB-EC"/>
</dbReference>
<dbReference type="PANTHER" id="PTHR10797">
    <property type="entry name" value="CCR4-NOT TRANSCRIPTION COMPLEX SUBUNIT"/>
    <property type="match status" value="1"/>
</dbReference>
<keyword evidence="9" id="KW-0540">Nuclease</keyword>
<comment type="subunit">
    <text evidence="6">Component of the CCR4-NOT complex, at least composed of CRR4 and CAF1 proteins.</text>
</comment>
<dbReference type="GO" id="GO:0046872">
    <property type="term" value="F:metal ion binding"/>
    <property type="evidence" value="ECO:0007669"/>
    <property type="project" value="UniProtKB-KW"/>
</dbReference>
<accession>A0AAQ3NRZ6</accession>
<dbReference type="InterPro" id="IPR012337">
    <property type="entry name" value="RNaseH-like_sf"/>
</dbReference>
<dbReference type="GO" id="GO:0003723">
    <property type="term" value="F:RNA binding"/>
    <property type="evidence" value="ECO:0007669"/>
    <property type="project" value="UniProtKB-KW"/>
</dbReference>
<evidence type="ECO:0000256" key="10">
    <source>
        <dbReference type="ARBA" id="ARBA00022723"/>
    </source>
</evidence>
<evidence type="ECO:0000256" key="17">
    <source>
        <dbReference type="ARBA" id="ARBA00025148"/>
    </source>
</evidence>
<dbReference type="GO" id="GO:0030014">
    <property type="term" value="C:CCR4-NOT complex"/>
    <property type="evidence" value="ECO:0007669"/>
    <property type="project" value="InterPro"/>
</dbReference>
<evidence type="ECO:0000256" key="6">
    <source>
        <dbReference type="ARBA" id="ARBA00011757"/>
    </source>
</evidence>
<keyword evidence="13" id="KW-0694">RNA-binding</keyword>
<sequence>MDMSCGVVMTRSVWSYNLEAEFELIRKMIRFFPFIFMDTEFPGVIFQLDPKFRQPQNNYAVMKANVDRMHLLQIGLTLSDRHRNLPTFGTSNRFIWEFNFCEFDSRAIFMLLTPSPSSKTKA</sequence>
<dbReference type="Gene3D" id="3.30.420.10">
    <property type="entry name" value="Ribonuclease H-like superfamily/Ribonuclease H"/>
    <property type="match status" value="1"/>
</dbReference>
<dbReference type="GO" id="GO:0005634">
    <property type="term" value="C:nucleus"/>
    <property type="evidence" value="ECO:0007669"/>
    <property type="project" value="UniProtKB-SubCell"/>
</dbReference>
<dbReference type="SUPFAM" id="SSF53098">
    <property type="entry name" value="Ribonuclease H-like"/>
    <property type="match status" value="1"/>
</dbReference>
<keyword evidence="12" id="KW-0269">Exonuclease</keyword>
<dbReference type="Proteomes" id="UP001374535">
    <property type="component" value="Chromosome 4"/>
</dbReference>
<evidence type="ECO:0000256" key="16">
    <source>
        <dbReference type="ARBA" id="ARBA00023242"/>
    </source>
</evidence>
<evidence type="ECO:0000256" key="8">
    <source>
        <dbReference type="ARBA" id="ARBA00022490"/>
    </source>
</evidence>
<evidence type="ECO:0000256" key="9">
    <source>
        <dbReference type="ARBA" id="ARBA00022722"/>
    </source>
</evidence>
<evidence type="ECO:0000256" key="13">
    <source>
        <dbReference type="ARBA" id="ARBA00022884"/>
    </source>
</evidence>
<keyword evidence="11" id="KW-0378">Hydrolase</keyword>
<dbReference type="Pfam" id="PF04857">
    <property type="entry name" value="CAF1"/>
    <property type="match status" value="1"/>
</dbReference>
<evidence type="ECO:0000256" key="14">
    <source>
        <dbReference type="ARBA" id="ARBA00023015"/>
    </source>
</evidence>
<reference evidence="18 19" key="1">
    <citation type="journal article" date="2023" name="Life. Sci Alliance">
        <title>Evolutionary insights into 3D genome organization and epigenetic landscape of Vigna mungo.</title>
        <authorList>
            <person name="Junaid A."/>
            <person name="Singh B."/>
            <person name="Bhatia S."/>
        </authorList>
    </citation>
    <scope>NUCLEOTIDE SEQUENCE [LARGE SCALE GENOMIC DNA]</scope>
    <source>
        <strain evidence="18">Urdbean</strain>
    </source>
</reference>
<comment type="subcellular location">
    <subcellularLocation>
        <location evidence="4">Cytoplasm</location>
    </subcellularLocation>
    <subcellularLocation>
        <location evidence="3">Nucleus</location>
    </subcellularLocation>
</comment>
<keyword evidence="15" id="KW-0804">Transcription</keyword>
<dbReference type="InterPro" id="IPR006941">
    <property type="entry name" value="RNase_CAF1"/>
</dbReference>
<comment type="function">
    <text evidence="17">Ubiquitous transcription factor required for a diverse set of processes. It is a component of the CCR4 complex involved in the control of gene expression.</text>
</comment>
<evidence type="ECO:0000313" key="19">
    <source>
        <dbReference type="Proteomes" id="UP001374535"/>
    </source>
</evidence>
<keyword evidence="16" id="KW-0539">Nucleus</keyword>
<keyword evidence="14" id="KW-0805">Transcription regulation</keyword>
<keyword evidence="19" id="KW-1185">Reference proteome</keyword>
<evidence type="ECO:0000313" key="18">
    <source>
        <dbReference type="EMBL" id="WVZ15296.1"/>
    </source>
</evidence>
<evidence type="ECO:0000256" key="1">
    <source>
        <dbReference type="ARBA" id="ARBA00001663"/>
    </source>
</evidence>
<gene>
    <name evidence="18" type="ORF">V8G54_012862</name>
</gene>
<protein>
    <recommendedName>
        <fullName evidence="7">poly(A)-specific ribonuclease</fullName>
        <ecNumber evidence="7">3.1.13.4</ecNumber>
    </recommendedName>
</protein>
<keyword evidence="10" id="KW-0479">Metal-binding</keyword>
<proteinExistence type="inferred from homology"/>
<evidence type="ECO:0000256" key="11">
    <source>
        <dbReference type="ARBA" id="ARBA00022801"/>
    </source>
</evidence>
<name>A0AAQ3NRZ6_VIGMU</name>
<comment type="catalytic activity">
    <reaction evidence="1">
        <text>Exonucleolytic cleavage of poly(A) to 5'-AMP.</text>
        <dbReference type="EC" id="3.1.13.4"/>
    </reaction>
</comment>
<comment type="similarity">
    <text evidence="5">Belongs to the CAF1 family.</text>
</comment>
<dbReference type="AlphaFoldDB" id="A0AAQ3NRZ6"/>
<organism evidence="18 19">
    <name type="scientific">Vigna mungo</name>
    <name type="common">Black gram</name>
    <name type="synonym">Phaseolus mungo</name>
    <dbReference type="NCBI Taxonomy" id="3915"/>
    <lineage>
        <taxon>Eukaryota</taxon>
        <taxon>Viridiplantae</taxon>
        <taxon>Streptophyta</taxon>
        <taxon>Embryophyta</taxon>
        <taxon>Tracheophyta</taxon>
        <taxon>Spermatophyta</taxon>
        <taxon>Magnoliopsida</taxon>
        <taxon>eudicotyledons</taxon>
        <taxon>Gunneridae</taxon>
        <taxon>Pentapetalae</taxon>
        <taxon>rosids</taxon>
        <taxon>fabids</taxon>
        <taxon>Fabales</taxon>
        <taxon>Fabaceae</taxon>
        <taxon>Papilionoideae</taxon>
        <taxon>50 kb inversion clade</taxon>
        <taxon>NPAAA clade</taxon>
        <taxon>indigoferoid/millettioid clade</taxon>
        <taxon>Phaseoleae</taxon>
        <taxon>Vigna</taxon>
    </lineage>
</organism>
<evidence type="ECO:0000256" key="7">
    <source>
        <dbReference type="ARBA" id="ARBA00012161"/>
    </source>
</evidence>
<evidence type="ECO:0000256" key="5">
    <source>
        <dbReference type="ARBA" id="ARBA00008372"/>
    </source>
</evidence>
<dbReference type="EC" id="3.1.13.4" evidence="7"/>
<dbReference type="InterPro" id="IPR039637">
    <property type="entry name" value="CNOT7/CNOT8/Pop2"/>
</dbReference>
<evidence type="ECO:0000256" key="12">
    <source>
        <dbReference type="ARBA" id="ARBA00022839"/>
    </source>
</evidence>
<dbReference type="EMBL" id="CP144697">
    <property type="protein sequence ID" value="WVZ15296.1"/>
    <property type="molecule type" value="Genomic_DNA"/>
</dbReference>
<comment type="cofactor">
    <cofactor evidence="2">
        <name>a divalent metal cation</name>
        <dbReference type="ChEBI" id="CHEBI:60240"/>
    </cofactor>
</comment>
<dbReference type="InterPro" id="IPR036397">
    <property type="entry name" value="RNaseH_sf"/>
</dbReference>
<dbReference type="GO" id="GO:0005737">
    <property type="term" value="C:cytoplasm"/>
    <property type="evidence" value="ECO:0007669"/>
    <property type="project" value="UniProtKB-SubCell"/>
</dbReference>
<evidence type="ECO:0000256" key="4">
    <source>
        <dbReference type="ARBA" id="ARBA00004496"/>
    </source>
</evidence>
<keyword evidence="8" id="KW-0963">Cytoplasm</keyword>
<evidence type="ECO:0000256" key="2">
    <source>
        <dbReference type="ARBA" id="ARBA00001968"/>
    </source>
</evidence>